<protein>
    <submittedName>
        <fullName evidence="2">Uncharacterized protein</fullName>
    </submittedName>
</protein>
<dbReference type="EMBL" id="JAVRJZ010000002">
    <property type="protein sequence ID" value="KAK2726224.1"/>
    <property type="molecule type" value="Genomic_DNA"/>
</dbReference>
<keyword evidence="3" id="KW-1185">Reference proteome</keyword>
<evidence type="ECO:0000313" key="2">
    <source>
        <dbReference type="EMBL" id="KAK2726224.1"/>
    </source>
</evidence>
<dbReference type="Proteomes" id="UP001187531">
    <property type="component" value="Unassembled WGS sequence"/>
</dbReference>
<evidence type="ECO:0000256" key="1">
    <source>
        <dbReference type="SAM" id="SignalP"/>
    </source>
</evidence>
<gene>
    <name evidence="2" type="ORF">QYM36_000617</name>
</gene>
<accession>A0AA88LGQ5</accession>
<reference evidence="2" key="1">
    <citation type="submission" date="2023-07" db="EMBL/GenBank/DDBJ databases">
        <title>Chromosome-level genome assembly of Artemia franciscana.</title>
        <authorList>
            <person name="Jo E."/>
        </authorList>
    </citation>
    <scope>NUCLEOTIDE SEQUENCE</scope>
    <source>
        <tissue evidence="2">Whole body</tissue>
    </source>
</reference>
<feature type="chain" id="PRO_5041646976" evidence="1">
    <location>
        <begin position="25"/>
        <end position="415"/>
    </location>
</feature>
<dbReference type="AlphaFoldDB" id="A0AA88LGQ5"/>
<proteinExistence type="predicted"/>
<name>A0AA88LGQ5_ARTSF</name>
<evidence type="ECO:0000313" key="3">
    <source>
        <dbReference type="Proteomes" id="UP001187531"/>
    </source>
</evidence>
<comment type="caution">
    <text evidence="2">The sequence shown here is derived from an EMBL/GenBank/DDBJ whole genome shotgun (WGS) entry which is preliminary data.</text>
</comment>
<keyword evidence="1" id="KW-0732">Signal</keyword>
<feature type="non-terminal residue" evidence="2">
    <location>
        <position position="415"/>
    </location>
</feature>
<sequence>MNRNCKLINVLCLYFILKIKTALAWENRNGEVFCLLGIDSIQLTTINKKTQVHIPTEVCAKFSSAILLDLEPSRIFHKDLRIIHKHKSQEPDLNFEYNVYSTTFKDEKQKPKSVFGAFIVETDNGFKAKIRMGFFIIEEADKTYTFYSLLPLYLLLEEKKNELIIMRDKIFLKPIQARPEKNVVPVKLIFHHSIYESSKGISDFLSYSMLLFSALKETYRLQSFSDVDSPTFVVKTIELLYEPGQFAYNLPSKMAPLACLLNMKVSSVEHAKQNLYKSLQLVDLYSKYREKIYEEEINILTQEIANLKFAIANNNEVAQASFLDEAKKEKCLEADDIDNIGKGLETEGVNENQITVLFANTHYRIGEYHIQGLAGGRLCQDKNSNVVIDLYEDLEETNTSVVKHFGRSAGTLIHE</sequence>
<organism evidence="2 3">
    <name type="scientific">Artemia franciscana</name>
    <name type="common">Brine shrimp</name>
    <name type="synonym">Artemia sanfranciscana</name>
    <dbReference type="NCBI Taxonomy" id="6661"/>
    <lineage>
        <taxon>Eukaryota</taxon>
        <taxon>Metazoa</taxon>
        <taxon>Ecdysozoa</taxon>
        <taxon>Arthropoda</taxon>
        <taxon>Crustacea</taxon>
        <taxon>Branchiopoda</taxon>
        <taxon>Anostraca</taxon>
        <taxon>Artemiidae</taxon>
        <taxon>Artemia</taxon>
    </lineage>
</organism>
<feature type="signal peptide" evidence="1">
    <location>
        <begin position="1"/>
        <end position="24"/>
    </location>
</feature>